<feature type="domain" description="Myb-like" evidence="7">
    <location>
        <begin position="9"/>
        <end position="62"/>
    </location>
</feature>
<name>A0A8T1N539_CARIL</name>
<keyword evidence="5" id="KW-0804">Transcription</keyword>
<sequence>MGRAPCCDKANVKRGSWSPDEDATLRAYIETHGTGGSWMALPVKAGLRRCGKSCRLRWLNYLRPDIKHGDFTEEEDNIICTLHSQIGSRWSVIASQLPGRTDNDVKNYWNTKLKKKLGNILSVATTKSDKVDVGSKPKSLPCISGDEIHSFVTVSASQNQNPSSFGLSANFHSLSSDPINQTYCPELNMDVSEFMSTSTASTSRNGSTRNSTIVSILSDQESSSISNSSATFNDLDRCVSLAGNCEVVYGSGVMDFTGFGSPYNINVPDNYRLCFQDKAGEVSPTPCYQNMGDFAFADLRPQGHVLDPSVRDQY</sequence>
<organism evidence="9 10">
    <name type="scientific">Carya illinoinensis</name>
    <name type="common">Pecan</name>
    <dbReference type="NCBI Taxonomy" id="32201"/>
    <lineage>
        <taxon>Eukaryota</taxon>
        <taxon>Viridiplantae</taxon>
        <taxon>Streptophyta</taxon>
        <taxon>Embryophyta</taxon>
        <taxon>Tracheophyta</taxon>
        <taxon>Spermatophyta</taxon>
        <taxon>Magnoliopsida</taxon>
        <taxon>eudicotyledons</taxon>
        <taxon>Gunneridae</taxon>
        <taxon>Pentapetalae</taxon>
        <taxon>rosids</taxon>
        <taxon>fabids</taxon>
        <taxon>Fagales</taxon>
        <taxon>Juglandaceae</taxon>
        <taxon>Carya</taxon>
    </lineage>
</organism>
<accession>A0A8T1N539</accession>
<dbReference type="FunFam" id="1.10.10.60:FF:000015">
    <property type="entry name" value="Transcription factor RAX3"/>
    <property type="match status" value="1"/>
</dbReference>
<evidence type="ECO:0000256" key="1">
    <source>
        <dbReference type="ARBA" id="ARBA00004123"/>
    </source>
</evidence>
<evidence type="ECO:0000256" key="5">
    <source>
        <dbReference type="ARBA" id="ARBA00023163"/>
    </source>
</evidence>
<dbReference type="SMART" id="SM00717">
    <property type="entry name" value="SANT"/>
    <property type="match status" value="2"/>
</dbReference>
<dbReference type="Pfam" id="PF00249">
    <property type="entry name" value="Myb_DNA-binding"/>
    <property type="match status" value="2"/>
</dbReference>
<dbReference type="Gene3D" id="1.10.10.60">
    <property type="entry name" value="Homeodomain-like"/>
    <property type="match status" value="2"/>
</dbReference>
<protein>
    <submittedName>
        <fullName evidence="9">Uncharacterized protein</fullName>
    </submittedName>
</protein>
<keyword evidence="10" id="KW-1185">Reference proteome</keyword>
<evidence type="ECO:0000259" key="7">
    <source>
        <dbReference type="PROSITE" id="PS50090"/>
    </source>
</evidence>
<evidence type="ECO:0000259" key="8">
    <source>
        <dbReference type="PROSITE" id="PS51294"/>
    </source>
</evidence>
<keyword evidence="3" id="KW-0805">Transcription regulation</keyword>
<dbReference type="InterPro" id="IPR009057">
    <property type="entry name" value="Homeodomain-like_sf"/>
</dbReference>
<dbReference type="PROSITE" id="PS51294">
    <property type="entry name" value="HTH_MYB"/>
    <property type="match status" value="2"/>
</dbReference>
<dbReference type="Proteomes" id="UP000811609">
    <property type="component" value="Chromosome 16"/>
</dbReference>
<dbReference type="EMBL" id="CM031824">
    <property type="protein sequence ID" value="KAG6624498.1"/>
    <property type="molecule type" value="Genomic_DNA"/>
</dbReference>
<comment type="subcellular location">
    <subcellularLocation>
        <location evidence="1">Nucleus</location>
    </subcellularLocation>
</comment>
<evidence type="ECO:0000256" key="4">
    <source>
        <dbReference type="ARBA" id="ARBA00023125"/>
    </source>
</evidence>
<feature type="domain" description="HTH myb-type" evidence="8">
    <location>
        <begin position="9"/>
        <end position="62"/>
    </location>
</feature>
<dbReference type="InterPro" id="IPR001005">
    <property type="entry name" value="SANT/Myb"/>
</dbReference>
<keyword evidence="6" id="KW-0539">Nucleus</keyword>
<evidence type="ECO:0000256" key="3">
    <source>
        <dbReference type="ARBA" id="ARBA00023015"/>
    </source>
</evidence>
<dbReference type="PROSITE" id="PS50090">
    <property type="entry name" value="MYB_LIKE"/>
    <property type="match status" value="2"/>
</dbReference>
<keyword evidence="2" id="KW-0677">Repeat</keyword>
<dbReference type="AlphaFoldDB" id="A0A8T1N539"/>
<reference evidence="9" key="1">
    <citation type="submission" date="2020-12" db="EMBL/GenBank/DDBJ databases">
        <title>WGS assembly of Carya illinoinensis cv. Pawnee.</title>
        <authorList>
            <person name="Platts A."/>
            <person name="Shu S."/>
            <person name="Wright S."/>
            <person name="Barry K."/>
            <person name="Edger P."/>
            <person name="Pires J.C."/>
            <person name="Schmutz J."/>
        </authorList>
    </citation>
    <scope>NUCLEOTIDE SEQUENCE</scope>
    <source>
        <tissue evidence="9">Leaf</tissue>
    </source>
</reference>
<dbReference type="PANTHER" id="PTHR48000">
    <property type="entry name" value="OS09G0431300 PROTEIN"/>
    <property type="match status" value="1"/>
</dbReference>
<feature type="domain" description="Myb-like" evidence="7">
    <location>
        <begin position="63"/>
        <end position="113"/>
    </location>
</feature>
<evidence type="ECO:0000256" key="6">
    <source>
        <dbReference type="ARBA" id="ARBA00023242"/>
    </source>
</evidence>
<dbReference type="PANTHER" id="PTHR48000:SF67">
    <property type="entry name" value="MYB-LIKE DNA-BINDING DOMAIN CONTAINING PROTEIN, EXPRESSED"/>
    <property type="match status" value="1"/>
</dbReference>
<dbReference type="OrthoDB" id="2143914at2759"/>
<dbReference type="GO" id="GO:0003677">
    <property type="term" value="F:DNA binding"/>
    <property type="evidence" value="ECO:0007669"/>
    <property type="project" value="UniProtKB-KW"/>
</dbReference>
<gene>
    <name evidence="9" type="ORF">CIPAW_16G030900</name>
</gene>
<feature type="domain" description="HTH myb-type" evidence="8">
    <location>
        <begin position="63"/>
        <end position="117"/>
    </location>
</feature>
<evidence type="ECO:0000313" key="10">
    <source>
        <dbReference type="Proteomes" id="UP000811609"/>
    </source>
</evidence>
<proteinExistence type="predicted"/>
<comment type="caution">
    <text evidence="9">The sequence shown here is derived from an EMBL/GenBank/DDBJ whole genome shotgun (WGS) entry which is preliminary data.</text>
</comment>
<dbReference type="CDD" id="cd00167">
    <property type="entry name" value="SANT"/>
    <property type="match status" value="2"/>
</dbReference>
<evidence type="ECO:0000313" key="9">
    <source>
        <dbReference type="EMBL" id="KAG6624498.1"/>
    </source>
</evidence>
<evidence type="ECO:0000256" key="2">
    <source>
        <dbReference type="ARBA" id="ARBA00022737"/>
    </source>
</evidence>
<dbReference type="SUPFAM" id="SSF46689">
    <property type="entry name" value="Homeodomain-like"/>
    <property type="match status" value="1"/>
</dbReference>
<keyword evidence="4" id="KW-0238">DNA-binding</keyword>
<dbReference type="InterPro" id="IPR017930">
    <property type="entry name" value="Myb_dom"/>
</dbReference>
<dbReference type="GO" id="GO:0005634">
    <property type="term" value="C:nucleus"/>
    <property type="evidence" value="ECO:0007669"/>
    <property type="project" value="UniProtKB-SubCell"/>
</dbReference>